<reference evidence="2 3" key="1">
    <citation type="submission" date="2017-05" db="EMBL/GenBank/DDBJ databases">
        <authorList>
            <person name="Song R."/>
            <person name="Chenine A.L."/>
            <person name="Ruprecht R.M."/>
        </authorList>
    </citation>
    <scope>NUCLEOTIDE SEQUENCE [LARGE SCALE GENOMIC DNA]</scope>
</reference>
<feature type="compositionally biased region" description="Low complexity" evidence="1">
    <location>
        <begin position="171"/>
        <end position="191"/>
    </location>
</feature>
<feature type="region of interest" description="Disordered" evidence="1">
    <location>
        <begin position="168"/>
        <end position="200"/>
    </location>
</feature>
<name>A0A1Y0T133_9CAUD</name>
<evidence type="ECO:0000313" key="3">
    <source>
        <dbReference type="Proteomes" id="UP000224829"/>
    </source>
</evidence>
<evidence type="ECO:0000256" key="1">
    <source>
        <dbReference type="SAM" id="MobiDB-lite"/>
    </source>
</evidence>
<sequence length="200" mass="21544">MNEAQPDDDLSYGDLILGSSMTAILEATDAATPVINESRFLAQVLPLLERPFYHQSMVAYTRFVHELTNALRVVSDSDPQKVLFEVPPFIQTTGVTLPAKGAPTSDTTLGNIYREGDRGADVNRMIANFMRSVTAKPDLQKTLLDPLKAILARYGRVMDMSDEKNQIETQAAPAGANAVPGAPAAAPTPAGDSSFTGEYE</sequence>
<dbReference type="EMBL" id="MF063068">
    <property type="protein sequence ID" value="ARV77228.1"/>
    <property type="molecule type" value="Genomic_DNA"/>
</dbReference>
<keyword evidence="3" id="KW-1185">Reference proteome</keyword>
<accession>A0A1Y0T133</accession>
<dbReference type="Proteomes" id="UP000224829">
    <property type="component" value="Segment"/>
</dbReference>
<proteinExistence type="predicted"/>
<gene>
    <name evidence="2" type="ORF">NOXIFER_57</name>
</gene>
<protein>
    <submittedName>
        <fullName evidence="2">Uncharacterized protein</fullName>
    </submittedName>
</protein>
<evidence type="ECO:0000313" key="2">
    <source>
        <dbReference type="EMBL" id="ARV77228.1"/>
    </source>
</evidence>
<organism evidence="2 3">
    <name type="scientific">Pseudomonas phage Noxifer</name>
    <dbReference type="NCBI Taxonomy" id="2006684"/>
    <lineage>
        <taxon>Viruses</taxon>
        <taxon>Duplodnaviria</taxon>
        <taxon>Heunggongvirae</taxon>
        <taxon>Uroviricota</taxon>
        <taxon>Caudoviricetes</taxon>
        <taxon>Chimalliviridae</taxon>
        <taxon>Noxifervirus</taxon>
        <taxon>Noxifervirus noxifer</taxon>
    </lineage>
</organism>